<dbReference type="InterPro" id="IPR013762">
    <property type="entry name" value="Integrase-like_cat_sf"/>
</dbReference>
<dbReference type="PANTHER" id="PTHR30629">
    <property type="entry name" value="PROPHAGE INTEGRASE"/>
    <property type="match status" value="1"/>
</dbReference>
<keyword evidence="3" id="KW-0238">DNA-binding</keyword>
<sequence>MPITKLTQTFVDKLRAPHPSGLQVVYFDTLTKGFGVQVSGKTTAKDYIAQRDLPNTVKGARKQTRRVNVGPAEALLLTVEVARERAEEALDQIRRGIDPKAKAEPGPQATMYTLREAKEKYFVANKKLSAGSKRAYGQIDRHLADWMDKPLSSITPDVVEEQHQRIAAAIAAKGGRYDGKTTANATMVTLRVLWRWAAKRVALPACPVSRMQDEDAWFPVQRRTSRVPADKKPAFYQAVCGLENRTSRDFLLLLMFTGFRKTEASRLKWSDIDLLQRIMTLPAPNTKTKKSVEIPMSDFIYDLLVSRRALGDKSEYVFPGRRVGKPIRDTQRPFAKVNESAGVAVSAHSLRRGFLKVGASARVNIVWLKVLCNHALPADVTAEHYLAPDIEDLREPAQQVCDKMLALCSVQAVVGGNVAKLR</sequence>
<evidence type="ECO:0000259" key="5">
    <source>
        <dbReference type="PROSITE" id="PS51898"/>
    </source>
</evidence>
<accession>A0AB39XMJ6</accession>
<dbReference type="Pfam" id="PF00589">
    <property type="entry name" value="Phage_integrase"/>
    <property type="match status" value="1"/>
</dbReference>
<gene>
    <name evidence="6" type="ORF">AB8Z38_02295</name>
</gene>
<dbReference type="Pfam" id="PF13356">
    <property type="entry name" value="Arm-DNA-bind_3"/>
    <property type="match status" value="1"/>
</dbReference>
<dbReference type="GO" id="GO:0003677">
    <property type="term" value="F:DNA binding"/>
    <property type="evidence" value="ECO:0007669"/>
    <property type="project" value="UniProtKB-KW"/>
</dbReference>
<dbReference type="InterPro" id="IPR010998">
    <property type="entry name" value="Integrase_recombinase_N"/>
</dbReference>
<dbReference type="GO" id="GO:0015074">
    <property type="term" value="P:DNA integration"/>
    <property type="evidence" value="ECO:0007669"/>
    <property type="project" value="UniProtKB-KW"/>
</dbReference>
<feature type="domain" description="Tyr recombinase" evidence="5">
    <location>
        <begin position="222"/>
        <end position="398"/>
    </location>
</feature>
<dbReference type="PROSITE" id="PS51898">
    <property type="entry name" value="TYR_RECOMBINASE"/>
    <property type="match status" value="1"/>
</dbReference>
<protein>
    <submittedName>
        <fullName evidence="6">Tyrosine-type recombinase/integrase</fullName>
    </submittedName>
</protein>
<evidence type="ECO:0000256" key="2">
    <source>
        <dbReference type="ARBA" id="ARBA00022908"/>
    </source>
</evidence>
<dbReference type="Gene3D" id="1.10.150.130">
    <property type="match status" value="1"/>
</dbReference>
<evidence type="ECO:0000256" key="1">
    <source>
        <dbReference type="ARBA" id="ARBA00008857"/>
    </source>
</evidence>
<dbReference type="InterPro" id="IPR002104">
    <property type="entry name" value="Integrase_catalytic"/>
</dbReference>
<dbReference type="Gene3D" id="3.30.160.390">
    <property type="entry name" value="Integrase, DNA-binding domain"/>
    <property type="match status" value="1"/>
</dbReference>
<dbReference type="EMBL" id="CP165734">
    <property type="protein sequence ID" value="XDV58390.1"/>
    <property type="molecule type" value="Genomic_DNA"/>
</dbReference>
<comment type="similarity">
    <text evidence="1">Belongs to the 'phage' integrase family.</text>
</comment>
<dbReference type="GO" id="GO:0006310">
    <property type="term" value="P:DNA recombination"/>
    <property type="evidence" value="ECO:0007669"/>
    <property type="project" value="UniProtKB-KW"/>
</dbReference>
<keyword evidence="4" id="KW-0233">DNA recombination</keyword>
<evidence type="ECO:0000256" key="4">
    <source>
        <dbReference type="ARBA" id="ARBA00023172"/>
    </source>
</evidence>
<dbReference type="InterPro" id="IPR050808">
    <property type="entry name" value="Phage_Integrase"/>
</dbReference>
<dbReference type="InterPro" id="IPR038488">
    <property type="entry name" value="Integrase_DNA-bd_sf"/>
</dbReference>
<dbReference type="InterPro" id="IPR025166">
    <property type="entry name" value="Integrase_DNA_bind_dom"/>
</dbReference>
<proteinExistence type="inferred from homology"/>
<name>A0AB39XMJ6_9BRAD</name>
<keyword evidence="2" id="KW-0229">DNA integration</keyword>
<dbReference type="PANTHER" id="PTHR30629:SF2">
    <property type="entry name" value="PROPHAGE INTEGRASE INTS-RELATED"/>
    <property type="match status" value="1"/>
</dbReference>
<evidence type="ECO:0000313" key="6">
    <source>
        <dbReference type="EMBL" id="XDV58390.1"/>
    </source>
</evidence>
<dbReference type="InterPro" id="IPR011010">
    <property type="entry name" value="DNA_brk_join_enz"/>
</dbReference>
<organism evidence="6">
    <name type="scientific">Bradyrhizobium sp. LLZ17</name>
    <dbReference type="NCBI Taxonomy" id="3239388"/>
    <lineage>
        <taxon>Bacteria</taxon>
        <taxon>Pseudomonadati</taxon>
        <taxon>Pseudomonadota</taxon>
        <taxon>Alphaproteobacteria</taxon>
        <taxon>Hyphomicrobiales</taxon>
        <taxon>Nitrobacteraceae</taxon>
        <taxon>Bradyrhizobium</taxon>
    </lineage>
</organism>
<dbReference type="RefSeq" id="WP_369722912.1">
    <property type="nucleotide sequence ID" value="NZ_CP165734.1"/>
</dbReference>
<dbReference type="SUPFAM" id="SSF56349">
    <property type="entry name" value="DNA breaking-rejoining enzymes"/>
    <property type="match status" value="1"/>
</dbReference>
<dbReference type="AlphaFoldDB" id="A0AB39XMJ6"/>
<evidence type="ECO:0000256" key="3">
    <source>
        <dbReference type="ARBA" id="ARBA00023125"/>
    </source>
</evidence>
<dbReference type="Gene3D" id="1.10.443.10">
    <property type="entry name" value="Intergrase catalytic core"/>
    <property type="match status" value="1"/>
</dbReference>
<reference evidence="6" key="1">
    <citation type="submission" date="2024-08" db="EMBL/GenBank/DDBJ databases">
        <authorList>
            <person name="Chaddad Z."/>
            <person name="Lamrabet M."/>
            <person name="Bouhnik O."/>
            <person name="Alami S."/>
            <person name="Wipf D."/>
            <person name="Courty P.E."/>
            <person name="Missbah El Idrissi M."/>
        </authorList>
    </citation>
    <scope>NUCLEOTIDE SEQUENCE</scope>
    <source>
        <strain evidence="6">LLZ17</strain>
    </source>
</reference>